<dbReference type="PANTHER" id="PTHR33931">
    <property type="entry name" value="HOLIN-LIKE PROTEIN CIDA-RELATED"/>
    <property type="match status" value="1"/>
</dbReference>
<evidence type="ECO:0000313" key="7">
    <source>
        <dbReference type="EMBL" id="MDD0824590.1"/>
    </source>
</evidence>
<keyword evidence="5 6" id="KW-0472">Membrane</keyword>
<keyword evidence="4 6" id="KW-1133">Transmembrane helix</keyword>
<gene>
    <name evidence="7" type="ORF">PTQ27_08975</name>
</gene>
<accession>A0ABT5MQX9</accession>
<evidence type="ECO:0000313" key="8">
    <source>
        <dbReference type="Proteomes" id="UP001221909"/>
    </source>
</evidence>
<protein>
    <submittedName>
        <fullName evidence="7">CidA/LrgA family protein</fullName>
    </submittedName>
</protein>
<proteinExistence type="predicted"/>
<feature type="transmembrane region" description="Helical" evidence="6">
    <location>
        <begin position="92"/>
        <end position="116"/>
    </location>
</feature>
<organism evidence="7 8">
    <name type="scientific">Mannheimia cairinae</name>
    <dbReference type="NCBI Taxonomy" id="3025936"/>
    <lineage>
        <taxon>Bacteria</taxon>
        <taxon>Pseudomonadati</taxon>
        <taxon>Pseudomonadota</taxon>
        <taxon>Gammaproteobacteria</taxon>
        <taxon>Pasteurellales</taxon>
        <taxon>Pasteurellaceae</taxon>
        <taxon>Mannheimia</taxon>
    </lineage>
</organism>
<evidence type="ECO:0000256" key="4">
    <source>
        <dbReference type="ARBA" id="ARBA00022989"/>
    </source>
</evidence>
<keyword evidence="8" id="KW-1185">Reference proteome</keyword>
<evidence type="ECO:0000256" key="1">
    <source>
        <dbReference type="ARBA" id="ARBA00004651"/>
    </source>
</evidence>
<comment type="subcellular location">
    <subcellularLocation>
        <location evidence="1">Cell membrane</location>
        <topology evidence="1">Multi-pass membrane protein</topology>
    </subcellularLocation>
</comment>
<evidence type="ECO:0000256" key="5">
    <source>
        <dbReference type="ARBA" id="ARBA00023136"/>
    </source>
</evidence>
<keyword evidence="3 6" id="KW-0812">Transmembrane</keyword>
<reference evidence="7 8" key="1">
    <citation type="submission" date="2023-02" db="EMBL/GenBank/DDBJ databases">
        <title>Mannheimia cairiniae sp. nov., a novel species of Mannheimia obtained from moscovy ducks (Cairina moschata) and reclassification of Mannheimia ovis as heterotypic synonym of Mannheimia pernigra.</title>
        <authorList>
            <person name="Christensen H."/>
        </authorList>
    </citation>
    <scope>NUCLEOTIDE SEQUENCE [LARGE SCALE GENOMIC DNA]</scope>
    <source>
        <strain evidence="7 8">AT1</strain>
    </source>
</reference>
<evidence type="ECO:0000256" key="2">
    <source>
        <dbReference type="ARBA" id="ARBA00022475"/>
    </source>
</evidence>
<name>A0ABT5MQX9_9PAST</name>
<evidence type="ECO:0000256" key="6">
    <source>
        <dbReference type="SAM" id="Phobius"/>
    </source>
</evidence>
<comment type="caution">
    <text evidence="7">The sequence shown here is derived from an EMBL/GenBank/DDBJ whole genome shotgun (WGS) entry which is preliminary data.</text>
</comment>
<evidence type="ECO:0000256" key="3">
    <source>
        <dbReference type="ARBA" id="ARBA00022692"/>
    </source>
</evidence>
<keyword evidence="2" id="KW-1003">Cell membrane</keyword>
<dbReference type="PANTHER" id="PTHR33931:SF5">
    <property type="entry name" value="UPF0299 MEMBRANE PROTEIN YOHJ"/>
    <property type="match status" value="1"/>
</dbReference>
<dbReference type="Pfam" id="PF03788">
    <property type="entry name" value="LrgA"/>
    <property type="match status" value="1"/>
</dbReference>
<dbReference type="Proteomes" id="UP001221909">
    <property type="component" value="Unassembled WGS sequence"/>
</dbReference>
<dbReference type="InterPro" id="IPR005538">
    <property type="entry name" value="LrgA/CidA"/>
</dbReference>
<sequence length="121" mass="13659">MLLKAIRIVLSLALLFGMLYLGKLMAFLVPIGMPDSIWGMLLLFSCLVIGVIKVEWITPGARPLTRYMTIFFLPICAELIEHLDLLRHNLDTFVLSTILSTTVSLVAIGLFAQWLFHRNRG</sequence>
<dbReference type="RefSeq" id="WP_273749021.1">
    <property type="nucleotide sequence ID" value="NZ_JAQSJE010000009.1"/>
</dbReference>
<feature type="transmembrane region" description="Helical" evidence="6">
    <location>
        <begin position="36"/>
        <end position="52"/>
    </location>
</feature>
<dbReference type="EMBL" id="JAQSJE010000009">
    <property type="protein sequence ID" value="MDD0824590.1"/>
    <property type="molecule type" value="Genomic_DNA"/>
</dbReference>